<evidence type="ECO:0000313" key="5">
    <source>
        <dbReference type="Proteomes" id="UP000285624"/>
    </source>
</evidence>
<dbReference type="AlphaFoldDB" id="A0A3R7K4W6"/>
<dbReference type="Proteomes" id="UP000785171">
    <property type="component" value="Unassembled WGS sequence"/>
</dbReference>
<gene>
    <name evidence="3" type="ORF">BBI17_004715</name>
    <name evidence="4" type="ORF">BBO99_00004523</name>
    <name evidence="2" type="ORF">JM16_004304</name>
</gene>
<proteinExistence type="predicted"/>
<dbReference type="InterPro" id="IPR002125">
    <property type="entry name" value="CMP_dCMP_dom"/>
</dbReference>
<evidence type="ECO:0000313" key="4">
    <source>
        <dbReference type="EMBL" id="RLN80404.1"/>
    </source>
</evidence>
<reference evidence="2" key="1">
    <citation type="journal article" date="2015" name="Genom Data">
        <title>Genome sequences of six Phytophthora species associated with forests in New Zealand.</title>
        <authorList>
            <person name="Studholme D.J."/>
            <person name="McDougal R.L."/>
            <person name="Sambles C."/>
            <person name="Hansen E."/>
            <person name="Hardy G."/>
            <person name="Grant M."/>
            <person name="Ganley R.J."/>
            <person name="Williams N.M."/>
        </authorList>
    </citation>
    <scope>NUCLEOTIDE SEQUENCE</scope>
    <source>
        <strain evidence="2">NZFS 2646</strain>
    </source>
</reference>
<sequence>MAQDETDITFMRLAIGEAHRSQPSENAYCVGCVVARDGSVLSSGFSRELPGNTHAEQVALHKLNFEAQGATVYTTMEPCSKRVSGNMPCVQSCLRAGVARVVIGVMEPKTFVICEGVQLLKDAGVDVKLLQGLEADCLAPNAHLNLVFYDFDVSRAVGLLHAGRRERRKAQQDQDERLRLEKFEKAIVTYGKKFHLVKVRPVNK</sequence>
<evidence type="ECO:0000259" key="1">
    <source>
        <dbReference type="PROSITE" id="PS51747"/>
    </source>
</evidence>
<keyword evidence="5" id="KW-1185">Reference proteome</keyword>
<dbReference type="STRING" id="325452.A0A3R7K4W6"/>
<dbReference type="InterPro" id="IPR016193">
    <property type="entry name" value="Cytidine_deaminase-like"/>
</dbReference>
<feature type="domain" description="CMP/dCMP-type deaminase" evidence="1">
    <location>
        <begin position="5"/>
        <end position="127"/>
    </location>
</feature>
<dbReference type="EMBL" id="MBDN02000110">
    <property type="protein sequence ID" value="RLN80404.1"/>
    <property type="molecule type" value="Genomic_DNA"/>
</dbReference>
<evidence type="ECO:0000313" key="3">
    <source>
        <dbReference type="EMBL" id="RLN15167.1"/>
    </source>
</evidence>
<dbReference type="PROSITE" id="PS51747">
    <property type="entry name" value="CYT_DCMP_DEAMINASES_2"/>
    <property type="match status" value="1"/>
</dbReference>
<evidence type="ECO:0000313" key="6">
    <source>
        <dbReference type="Proteomes" id="UP000285883"/>
    </source>
</evidence>
<dbReference type="Proteomes" id="UP000285624">
    <property type="component" value="Unassembled WGS sequence"/>
</dbReference>
<comment type="caution">
    <text evidence="3">The sequence shown here is derived from an EMBL/GenBank/DDBJ whole genome shotgun (WGS) entry which is preliminary data.</text>
</comment>
<dbReference type="EMBL" id="MAYM02001485">
    <property type="protein sequence ID" value="RLN15167.1"/>
    <property type="molecule type" value="Genomic_DNA"/>
</dbReference>
<reference evidence="5 6" key="2">
    <citation type="submission" date="2018-07" db="EMBL/GenBank/DDBJ databases">
        <title>Genome sequencing of oomycete isolates from Chile give support for New Zealand origin for Phytophthora kernoviae and make available the first Nothophytophthora sp. genome.</title>
        <authorList>
            <person name="Studholme D.J."/>
            <person name="Sanfuentes E."/>
            <person name="Panda P."/>
            <person name="Hill R."/>
            <person name="Sambles C."/>
            <person name="Grant M."/>
            <person name="Williams N.M."/>
            <person name="Mcdougal R.L."/>
        </authorList>
    </citation>
    <scope>NUCLEOTIDE SEQUENCE [LARGE SCALE GENOMIC DNA]</scope>
    <source>
        <strain evidence="3">Chile2</strain>
        <strain evidence="4">Chile4</strain>
    </source>
</reference>
<name>A0A3R7K4W6_9STRA</name>
<evidence type="ECO:0000313" key="2">
    <source>
        <dbReference type="EMBL" id="KAG2521829.1"/>
    </source>
</evidence>
<protein>
    <recommendedName>
        <fullName evidence="1">CMP/dCMP-type deaminase domain-containing protein</fullName>
    </recommendedName>
</protein>
<dbReference type="EMBL" id="JPWV03000186">
    <property type="protein sequence ID" value="KAG2521829.1"/>
    <property type="molecule type" value="Genomic_DNA"/>
</dbReference>
<dbReference type="GO" id="GO:0008835">
    <property type="term" value="F:diaminohydroxyphosphoribosylaminopyrimidine deaminase activity"/>
    <property type="evidence" value="ECO:0007669"/>
    <property type="project" value="TreeGrafter"/>
</dbReference>
<dbReference type="Pfam" id="PF18785">
    <property type="entry name" value="Inv-AAD"/>
    <property type="match status" value="1"/>
</dbReference>
<accession>A0A3R7K4W6</accession>
<dbReference type="Gene3D" id="3.40.140.10">
    <property type="entry name" value="Cytidine Deaminase, domain 2"/>
    <property type="match status" value="1"/>
</dbReference>
<dbReference type="PANTHER" id="PTHR11079:SF162">
    <property type="entry name" value="RIBOFLAVIN BIOSYNTHESIS PROTEIN PYRD, CHLOROPLASTIC"/>
    <property type="match status" value="1"/>
</dbReference>
<organism evidence="3 6">
    <name type="scientific">Phytophthora kernoviae</name>
    <dbReference type="NCBI Taxonomy" id="325452"/>
    <lineage>
        <taxon>Eukaryota</taxon>
        <taxon>Sar</taxon>
        <taxon>Stramenopiles</taxon>
        <taxon>Oomycota</taxon>
        <taxon>Peronosporomycetes</taxon>
        <taxon>Peronosporales</taxon>
        <taxon>Peronosporaceae</taxon>
        <taxon>Phytophthora</taxon>
    </lineage>
</organism>
<dbReference type="Proteomes" id="UP000285883">
    <property type="component" value="Unassembled WGS sequence"/>
</dbReference>
<reference evidence="2" key="3">
    <citation type="submission" date="2020-06" db="EMBL/GenBank/DDBJ databases">
        <authorList>
            <person name="Studholme D.J."/>
        </authorList>
    </citation>
    <scope>NUCLEOTIDE SEQUENCE</scope>
    <source>
        <strain evidence="2">NZFS 2646</strain>
    </source>
</reference>
<dbReference type="SUPFAM" id="SSF53927">
    <property type="entry name" value="Cytidine deaminase-like"/>
    <property type="match status" value="1"/>
</dbReference>
<dbReference type="PANTHER" id="PTHR11079">
    <property type="entry name" value="CYTOSINE DEAMINASE FAMILY MEMBER"/>
    <property type="match status" value="1"/>
</dbReference>